<dbReference type="WBParaSite" id="PS1159_v2.g9029.t1">
    <property type="protein sequence ID" value="PS1159_v2.g9029.t1"/>
    <property type="gene ID" value="PS1159_v2.g9029"/>
</dbReference>
<evidence type="ECO:0000313" key="1">
    <source>
        <dbReference type="Proteomes" id="UP000887580"/>
    </source>
</evidence>
<accession>A0AC35GV45</accession>
<protein>
    <submittedName>
        <fullName evidence="2">Tudor domain-containing protein</fullName>
    </submittedName>
</protein>
<dbReference type="Proteomes" id="UP000887580">
    <property type="component" value="Unplaced"/>
</dbReference>
<organism evidence="1 2">
    <name type="scientific">Panagrolaimus sp. PS1159</name>
    <dbReference type="NCBI Taxonomy" id="55785"/>
    <lineage>
        <taxon>Eukaryota</taxon>
        <taxon>Metazoa</taxon>
        <taxon>Ecdysozoa</taxon>
        <taxon>Nematoda</taxon>
        <taxon>Chromadorea</taxon>
        <taxon>Rhabditida</taxon>
        <taxon>Tylenchina</taxon>
        <taxon>Panagrolaimomorpha</taxon>
        <taxon>Panagrolaimoidea</taxon>
        <taxon>Panagrolaimidae</taxon>
        <taxon>Panagrolaimus</taxon>
    </lineage>
</organism>
<proteinExistence type="predicted"/>
<sequence length="243" mass="28024">MAINVQSTPEHPNRRPPGWDRILWAPKKKVVMKPAFFDFREDRTYESGFAVFRVIDTCVIRNEAEYKRNINPISRRLVPELNIPELIAETRVKALIFQSKDENFPYFVKLNKTLKDEKDLENLLRTVPTLDMIDPYPGALCIYCRNTVPFRAQIIAEISSNKISIELVDVGVFLTVPISDLKRSEKVDLSLWPRYAIPVQLVNYGEKKLVFVEADDGFSRKSTNKTVSVILTPKNKYMSVTLD</sequence>
<reference evidence="2" key="1">
    <citation type="submission" date="2022-11" db="UniProtKB">
        <authorList>
            <consortium name="WormBaseParasite"/>
        </authorList>
    </citation>
    <scope>IDENTIFICATION</scope>
</reference>
<evidence type="ECO:0000313" key="2">
    <source>
        <dbReference type="WBParaSite" id="PS1159_v2.g9029.t1"/>
    </source>
</evidence>
<name>A0AC35GV45_9BILA</name>